<comment type="caution">
    <text evidence="4">The sequence shown here is derived from an EMBL/GenBank/DDBJ whole genome shotgun (WGS) entry which is preliminary data.</text>
</comment>
<organism evidence="4 5">
    <name type="scientific">Diatrype stigma</name>
    <dbReference type="NCBI Taxonomy" id="117547"/>
    <lineage>
        <taxon>Eukaryota</taxon>
        <taxon>Fungi</taxon>
        <taxon>Dikarya</taxon>
        <taxon>Ascomycota</taxon>
        <taxon>Pezizomycotina</taxon>
        <taxon>Sordariomycetes</taxon>
        <taxon>Xylariomycetidae</taxon>
        <taxon>Xylariales</taxon>
        <taxon>Diatrypaceae</taxon>
        <taxon>Diatrype</taxon>
    </lineage>
</organism>
<dbReference type="PANTHER" id="PTHR47655:SF2">
    <property type="entry name" value="QUINIC ACID UTILIZATION ACTIVATOR"/>
    <property type="match status" value="1"/>
</dbReference>
<dbReference type="InterPro" id="IPR001138">
    <property type="entry name" value="Zn2Cys6_DnaBD"/>
</dbReference>
<protein>
    <recommendedName>
        <fullName evidence="3">Zn(2)-C6 fungal-type domain-containing protein</fullName>
    </recommendedName>
</protein>
<dbReference type="InterPro" id="IPR036864">
    <property type="entry name" value="Zn2-C6_fun-type_DNA-bd_sf"/>
</dbReference>
<evidence type="ECO:0000256" key="1">
    <source>
        <dbReference type="ARBA" id="ARBA00023242"/>
    </source>
</evidence>
<dbReference type="AlphaFoldDB" id="A0AAN9V269"/>
<accession>A0AAN9V269</accession>
<dbReference type="Gene3D" id="4.10.240.10">
    <property type="entry name" value="Zn(2)-C6 fungal-type DNA-binding domain"/>
    <property type="match status" value="1"/>
</dbReference>
<dbReference type="Proteomes" id="UP001320420">
    <property type="component" value="Unassembled WGS sequence"/>
</dbReference>
<dbReference type="InterPro" id="IPR052783">
    <property type="entry name" value="Metabolic/Drug-Res_Regulator"/>
</dbReference>
<reference evidence="4 5" key="1">
    <citation type="submission" date="2024-02" db="EMBL/GenBank/DDBJ databases">
        <title>De novo assembly and annotation of 12 fungi associated with fruit tree decline syndrome in Ontario, Canada.</title>
        <authorList>
            <person name="Sulman M."/>
            <person name="Ellouze W."/>
            <person name="Ilyukhin E."/>
        </authorList>
    </citation>
    <scope>NUCLEOTIDE SEQUENCE [LARGE SCALE GENOMIC DNA]</scope>
    <source>
        <strain evidence="4 5">M11/M66-122</strain>
    </source>
</reference>
<feature type="compositionally biased region" description="Polar residues" evidence="2">
    <location>
        <begin position="271"/>
        <end position="298"/>
    </location>
</feature>
<dbReference type="SMART" id="SM00066">
    <property type="entry name" value="GAL4"/>
    <property type="match status" value="1"/>
</dbReference>
<dbReference type="SUPFAM" id="SSF57701">
    <property type="entry name" value="Zn2/Cys6 DNA-binding domain"/>
    <property type="match status" value="1"/>
</dbReference>
<feature type="compositionally biased region" description="Basic and acidic residues" evidence="2">
    <location>
        <begin position="299"/>
        <end position="314"/>
    </location>
</feature>
<evidence type="ECO:0000313" key="5">
    <source>
        <dbReference type="Proteomes" id="UP001320420"/>
    </source>
</evidence>
<dbReference type="GO" id="GO:0008270">
    <property type="term" value="F:zinc ion binding"/>
    <property type="evidence" value="ECO:0007669"/>
    <property type="project" value="InterPro"/>
</dbReference>
<feature type="region of interest" description="Disordered" evidence="2">
    <location>
        <begin position="1"/>
        <end position="35"/>
    </location>
</feature>
<dbReference type="GO" id="GO:0045944">
    <property type="term" value="P:positive regulation of transcription by RNA polymerase II"/>
    <property type="evidence" value="ECO:0007669"/>
    <property type="project" value="TreeGrafter"/>
</dbReference>
<gene>
    <name evidence="4" type="ORF">SLS62_001173</name>
</gene>
<dbReference type="EMBL" id="JAKJXP020000005">
    <property type="protein sequence ID" value="KAK7756730.1"/>
    <property type="molecule type" value="Genomic_DNA"/>
</dbReference>
<keyword evidence="1" id="KW-0539">Nucleus</keyword>
<evidence type="ECO:0000313" key="4">
    <source>
        <dbReference type="EMBL" id="KAK7756730.1"/>
    </source>
</evidence>
<dbReference type="CDD" id="cd00067">
    <property type="entry name" value="GAL4"/>
    <property type="match status" value="1"/>
</dbReference>
<evidence type="ECO:0000256" key="2">
    <source>
        <dbReference type="SAM" id="MobiDB-lite"/>
    </source>
</evidence>
<dbReference type="PANTHER" id="PTHR47655">
    <property type="entry name" value="QUINIC ACID UTILIZATION ACTIVATOR"/>
    <property type="match status" value="1"/>
</dbReference>
<sequence>MSDGESDDGKRASKKRKASRACDRCNSQHQPCDNASPKCSVCERAGTDCTYNRPVRKRGPRSGYTGQNGERLWSIVLQARPELEDLVLQILRGSTYGNTGISNYDYFKNSENQTELVSRFNESRLGRYLQHGESPDLMLPPIDEQAPMVSLQLHQDLTPKSQSSNPAVQVDVPGPAANATGSMLSSISPSSTVIVNPHGAPQNPGDIYLQSDEIRKRTPHMDQARSHGHIGESPQALYGSLAFQASPAAPPIAPSAPFGHDFTNGYDNIIHQPTQDSNGTAVNRSNSKASTNSSPQQQRSDRSVSRPLDQRGFDADANDNFHWFDSTPTDTLLNLGFVPGDGMAQDFLDLCENPEPIEPTPAGSIHQDEDEEAVWRRLVMRGRFI</sequence>
<feature type="domain" description="Zn(2)-C6 fungal-type" evidence="3">
    <location>
        <begin position="21"/>
        <end position="51"/>
    </location>
</feature>
<keyword evidence="5" id="KW-1185">Reference proteome</keyword>
<dbReference type="PROSITE" id="PS50048">
    <property type="entry name" value="ZN2_CY6_FUNGAL_2"/>
    <property type="match status" value="1"/>
</dbReference>
<dbReference type="Pfam" id="PF00172">
    <property type="entry name" value="Zn_clus"/>
    <property type="match status" value="1"/>
</dbReference>
<feature type="region of interest" description="Disordered" evidence="2">
    <location>
        <begin position="252"/>
        <end position="321"/>
    </location>
</feature>
<dbReference type="GO" id="GO:0000981">
    <property type="term" value="F:DNA-binding transcription factor activity, RNA polymerase II-specific"/>
    <property type="evidence" value="ECO:0007669"/>
    <property type="project" value="InterPro"/>
</dbReference>
<proteinExistence type="predicted"/>
<evidence type="ECO:0000259" key="3">
    <source>
        <dbReference type="PROSITE" id="PS50048"/>
    </source>
</evidence>
<name>A0AAN9V269_9PEZI</name>